<dbReference type="InterPro" id="IPR039859">
    <property type="entry name" value="PFA4/ZDH16/20/ERF2-like"/>
</dbReference>
<evidence type="ECO:0000313" key="11">
    <source>
        <dbReference type="EMBL" id="KAH9315176.1"/>
    </source>
</evidence>
<dbReference type="GO" id="GO:0006612">
    <property type="term" value="P:protein targeting to membrane"/>
    <property type="evidence" value="ECO:0007669"/>
    <property type="project" value="TreeGrafter"/>
</dbReference>
<name>A0AA38G2Y1_TAXCH</name>
<feature type="transmembrane region" description="Helical" evidence="8">
    <location>
        <begin position="29"/>
        <end position="48"/>
    </location>
</feature>
<comment type="domain">
    <text evidence="8">The DHHC domain is required for palmitoyltransferase activity.</text>
</comment>
<feature type="transmembrane region" description="Helical" evidence="8">
    <location>
        <begin position="210"/>
        <end position="233"/>
    </location>
</feature>
<keyword evidence="7 8" id="KW-0012">Acyltransferase</keyword>
<keyword evidence="6 8" id="KW-0472">Membrane</keyword>
<dbReference type="EMBL" id="JAHRHJ020000005">
    <property type="protein sequence ID" value="KAH9315176.1"/>
    <property type="molecule type" value="Genomic_DNA"/>
</dbReference>
<evidence type="ECO:0000256" key="1">
    <source>
        <dbReference type="ARBA" id="ARBA00004141"/>
    </source>
</evidence>
<evidence type="ECO:0000256" key="4">
    <source>
        <dbReference type="ARBA" id="ARBA00022692"/>
    </source>
</evidence>
<comment type="catalytic activity">
    <reaction evidence="8">
        <text>L-cysteinyl-[protein] + hexadecanoyl-CoA = S-hexadecanoyl-L-cysteinyl-[protein] + CoA</text>
        <dbReference type="Rhea" id="RHEA:36683"/>
        <dbReference type="Rhea" id="RHEA-COMP:10131"/>
        <dbReference type="Rhea" id="RHEA-COMP:11032"/>
        <dbReference type="ChEBI" id="CHEBI:29950"/>
        <dbReference type="ChEBI" id="CHEBI:57287"/>
        <dbReference type="ChEBI" id="CHEBI:57379"/>
        <dbReference type="ChEBI" id="CHEBI:74151"/>
        <dbReference type="EC" id="2.3.1.225"/>
    </reaction>
</comment>
<organism evidence="11 12">
    <name type="scientific">Taxus chinensis</name>
    <name type="common">Chinese yew</name>
    <name type="synonym">Taxus wallichiana var. chinensis</name>
    <dbReference type="NCBI Taxonomy" id="29808"/>
    <lineage>
        <taxon>Eukaryota</taxon>
        <taxon>Viridiplantae</taxon>
        <taxon>Streptophyta</taxon>
        <taxon>Embryophyta</taxon>
        <taxon>Tracheophyta</taxon>
        <taxon>Spermatophyta</taxon>
        <taxon>Pinopsida</taxon>
        <taxon>Pinidae</taxon>
        <taxon>Conifers II</taxon>
        <taxon>Cupressales</taxon>
        <taxon>Taxaceae</taxon>
        <taxon>Taxus</taxon>
    </lineage>
</organism>
<feature type="non-terminal residue" evidence="11">
    <location>
        <position position="351"/>
    </location>
</feature>
<evidence type="ECO:0000256" key="8">
    <source>
        <dbReference type="RuleBase" id="RU079119"/>
    </source>
</evidence>
<keyword evidence="4 8" id="KW-0812">Transmembrane</keyword>
<protein>
    <recommendedName>
        <fullName evidence="8">S-acyltransferase</fullName>
        <ecNumber evidence="8">2.3.1.225</ecNumber>
    </recommendedName>
    <alternativeName>
        <fullName evidence="8">Palmitoyltransferase</fullName>
    </alternativeName>
</protein>
<feature type="non-terminal residue" evidence="11">
    <location>
        <position position="1"/>
    </location>
</feature>
<dbReference type="PANTHER" id="PTHR22883">
    <property type="entry name" value="ZINC FINGER DHHC DOMAIN CONTAINING PROTEIN"/>
    <property type="match status" value="1"/>
</dbReference>
<evidence type="ECO:0000256" key="5">
    <source>
        <dbReference type="ARBA" id="ARBA00022989"/>
    </source>
</evidence>
<proteinExistence type="inferred from homology"/>
<dbReference type="Pfam" id="PF01529">
    <property type="entry name" value="DHHC"/>
    <property type="match status" value="1"/>
</dbReference>
<gene>
    <name evidence="11" type="ORF">KI387_023803</name>
</gene>
<sequence>VVAIAVFVALAFAFYVFFVPFVGKKMVEYIIVGIFSFLVTSVFSLYVWCAATDPADPAVLRSKKYCRKSEFGRALSFKDSLPGPGSVNGTNMDSVGEKTNSDGSYVTVLPIKESVNQDKKESGGVRILLSPCPIVCLWLPLGRTVKSLCASKATSDQHTCEDDMLYCSLCEVEIFKYSKHCRVCDKCVDSFDHHCRWLNNCIGRKNYKEFFALMISALLLLILQWSIGLFVIVRCFLNRSHFDVEIVSKLGSSFSLGPFVVVLGSCTILAMVATLPLGQLFFFHVLLLRKGVSTYDYIVAMREQEQQNMGGTQSPQMSRASSVSVLSHSSSMNALHHGSWCTPPRLFVEDQ</sequence>
<dbReference type="OMA" id="QITCAFG"/>
<evidence type="ECO:0000256" key="9">
    <source>
        <dbReference type="SAM" id="MobiDB-lite"/>
    </source>
</evidence>
<comment type="caution">
    <text evidence="11">The sequence shown here is derived from an EMBL/GenBank/DDBJ whole genome shotgun (WGS) entry which is preliminary data.</text>
</comment>
<dbReference type="GO" id="GO:0005783">
    <property type="term" value="C:endoplasmic reticulum"/>
    <property type="evidence" value="ECO:0007669"/>
    <property type="project" value="TreeGrafter"/>
</dbReference>
<accession>A0AA38G2Y1</accession>
<evidence type="ECO:0000256" key="7">
    <source>
        <dbReference type="ARBA" id="ARBA00023315"/>
    </source>
</evidence>
<dbReference type="Proteomes" id="UP000824469">
    <property type="component" value="Unassembled WGS sequence"/>
</dbReference>
<feature type="transmembrane region" description="Helical" evidence="8">
    <location>
        <begin position="254"/>
        <end position="275"/>
    </location>
</feature>
<dbReference type="InterPro" id="IPR001594">
    <property type="entry name" value="Palmitoyltrfase_DHHC"/>
</dbReference>
<dbReference type="PANTHER" id="PTHR22883:SF265">
    <property type="entry name" value="PROTEIN S-ACYLTRANSFERASE 22-RELATED"/>
    <property type="match status" value="1"/>
</dbReference>
<dbReference type="AlphaFoldDB" id="A0AA38G2Y1"/>
<reference evidence="11 12" key="1">
    <citation type="journal article" date="2021" name="Nat. Plants">
        <title>The Taxus genome provides insights into paclitaxel biosynthesis.</title>
        <authorList>
            <person name="Xiong X."/>
            <person name="Gou J."/>
            <person name="Liao Q."/>
            <person name="Li Y."/>
            <person name="Zhou Q."/>
            <person name="Bi G."/>
            <person name="Li C."/>
            <person name="Du R."/>
            <person name="Wang X."/>
            <person name="Sun T."/>
            <person name="Guo L."/>
            <person name="Liang H."/>
            <person name="Lu P."/>
            <person name="Wu Y."/>
            <person name="Zhang Z."/>
            <person name="Ro D.K."/>
            <person name="Shang Y."/>
            <person name="Huang S."/>
            <person name="Yan J."/>
        </authorList>
    </citation>
    <scope>NUCLEOTIDE SEQUENCE [LARGE SCALE GENOMIC DNA]</scope>
    <source>
        <strain evidence="11">Ta-2019</strain>
    </source>
</reference>
<evidence type="ECO:0000313" key="12">
    <source>
        <dbReference type="Proteomes" id="UP000824469"/>
    </source>
</evidence>
<feature type="transmembrane region" description="Helical" evidence="8">
    <location>
        <begin position="6"/>
        <end position="22"/>
    </location>
</feature>
<dbReference type="PROSITE" id="PS50216">
    <property type="entry name" value="DHHC"/>
    <property type="match status" value="1"/>
</dbReference>
<feature type="domain" description="Palmitoyltransferase DHHC" evidence="10">
    <location>
        <begin position="164"/>
        <end position="298"/>
    </location>
</feature>
<evidence type="ECO:0000256" key="2">
    <source>
        <dbReference type="ARBA" id="ARBA00008574"/>
    </source>
</evidence>
<keyword evidence="3 8" id="KW-0808">Transferase</keyword>
<comment type="subcellular location">
    <subcellularLocation>
        <location evidence="1">Membrane</location>
        <topology evidence="1">Multi-pass membrane protein</topology>
    </subcellularLocation>
</comment>
<evidence type="ECO:0000256" key="6">
    <source>
        <dbReference type="ARBA" id="ARBA00023136"/>
    </source>
</evidence>
<dbReference type="EC" id="2.3.1.225" evidence="8"/>
<keyword evidence="5 8" id="KW-1133">Transmembrane helix</keyword>
<keyword evidence="12" id="KW-1185">Reference proteome</keyword>
<feature type="region of interest" description="Disordered" evidence="9">
    <location>
        <begin position="82"/>
        <end position="101"/>
    </location>
</feature>
<dbReference type="GO" id="GO:0019706">
    <property type="term" value="F:protein-cysteine S-palmitoyltransferase activity"/>
    <property type="evidence" value="ECO:0007669"/>
    <property type="project" value="UniProtKB-EC"/>
</dbReference>
<comment type="similarity">
    <text evidence="2 8">Belongs to the DHHC palmitoyltransferase family.</text>
</comment>
<evidence type="ECO:0000256" key="3">
    <source>
        <dbReference type="ARBA" id="ARBA00022679"/>
    </source>
</evidence>
<dbReference type="GO" id="GO:0005794">
    <property type="term" value="C:Golgi apparatus"/>
    <property type="evidence" value="ECO:0007669"/>
    <property type="project" value="TreeGrafter"/>
</dbReference>
<evidence type="ECO:0000259" key="10">
    <source>
        <dbReference type="Pfam" id="PF01529"/>
    </source>
</evidence>
<dbReference type="GO" id="GO:0016020">
    <property type="term" value="C:membrane"/>
    <property type="evidence" value="ECO:0007669"/>
    <property type="project" value="UniProtKB-SubCell"/>
</dbReference>